<sequence>MTIDYRIDNHRGKRVGANQHTEPVAAAQARRWISNQPMPQSVVDFHPRHPRTNSGLKCFTASPT</sequence>
<feature type="region of interest" description="Disordered" evidence="1">
    <location>
        <begin position="1"/>
        <end position="20"/>
    </location>
</feature>
<evidence type="ECO:0000313" key="2">
    <source>
        <dbReference type="EMBL" id="MBO2025668.1"/>
    </source>
</evidence>
<feature type="compositionally biased region" description="Basic and acidic residues" evidence="1">
    <location>
        <begin position="1"/>
        <end position="10"/>
    </location>
</feature>
<accession>A0A939NQC8</accession>
<dbReference type="AlphaFoldDB" id="A0A939NQC8"/>
<organism evidence="2 3">
    <name type="scientific">Klebsiella pneumoniae</name>
    <dbReference type="NCBI Taxonomy" id="573"/>
    <lineage>
        <taxon>Bacteria</taxon>
        <taxon>Pseudomonadati</taxon>
        <taxon>Pseudomonadota</taxon>
        <taxon>Gammaproteobacteria</taxon>
        <taxon>Enterobacterales</taxon>
        <taxon>Enterobacteriaceae</taxon>
        <taxon>Klebsiella/Raoultella group</taxon>
        <taxon>Klebsiella</taxon>
        <taxon>Klebsiella pneumoniae complex</taxon>
    </lineage>
</organism>
<dbReference type="EMBL" id="JAGETN010000020">
    <property type="protein sequence ID" value="MBO2025668.1"/>
    <property type="molecule type" value="Genomic_DNA"/>
</dbReference>
<proteinExistence type="predicted"/>
<reference evidence="2" key="1">
    <citation type="submission" date="2021-03" db="EMBL/GenBank/DDBJ databases">
        <title>Molecular epidemiology and mechanisms of colistin and carbapenem resistance in Enterobacteriaceae from clinical isolates, the environment and porcine samples in Pretoria, South Africa.</title>
        <authorList>
            <person name="Bogoshi D."/>
            <person name="Mbelle N.M."/>
            <person name="Naidoo V."/>
            <person name="Osei Sekyere J."/>
        </authorList>
    </citation>
    <scope>NUCLEOTIDE SEQUENCE</scope>
    <source>
        <strain evidence="2">C029</strain>
    </source>
</reference>
<evidence type="ECO:0000256" key="1">
    <source>
        <dbReference type="SAM" id="MobiDB-lite"/>
    </source>
</evidence>
<gene>
    <name evidence="2" type="ORF">J4733_14025</name>
</gene>
<protein>
    <submittedName>
        <fullName evidence="2">Uncharacterized protein</fullName>
    </submittedName>
</protein>
<name>A0A939NQC8_KLEPN</name>
<evidence type="ECO:0000313" key="3">
    <source>
        <dbReference type="Proteomes" id="UP000664267"/>
    </source>
</evidence>
<feature type="region of interest" description="Disordered" evidence="1">
    <location>
        <begin position="40"/>
        <end position="64"/>
    </location>
</feature>
<comment type="caution">
    <text evidence="2">The sequence shown here is derived from an EMBL/GenBank/DDBJ whole genome shotgun (WGS) entry which is preliminary data.</text>
</comment>
<dbReference type="Proteomes" id="UP000664267">
    <property type="component" value="Unassembled WGS sequence"/>
</dbReference>